<accession>A0A6F8XL30</accession>
<dbReference type="RefSeq" id="WP_173033933.1">
    <property type="nucleotide sequence ID" value="NZ_AP022870.1"/>
</dbReference>
<dbReference type="Gene3D" id="3.30.200.20">
    <property type="entry name" value="Phosphorylase Kinase, domain 1"/>
    <property type="match status" value="1"/>
</dbReference>
<evidence type="ECO:0000259" key="1">
    <source>
        <dbReference type="Pfam" id="PF01636"/>
    </source>
</evidence>
<evidence type="ECO:0000313" key="3">
    <source>
        <dbReference type="Proteomes" id="UP000502508"/>
    </source>
</evidence>
<organism evidence="2 3">
    <name type="scientific">Phytohabitans flavus</name>
    <dbReference type="NCBI Taxonomy" id="1076124"/>
    <lineage>
        <taxon>Bacteria</taxon>
        <taxon>Bacillati</taxon>
        <taxon>Actinomycetota</taxon>
        <taxon>Actinomycetes</taxon>
        <taxon>Micromonosporales</taxon>
        <taxon>Micromonosporaceae</taxon>
    </lineage>
</organism>
<evidence type="ECO:0000313" key="2">
    <source>
        <dbReference type="EMBL" id="BCB74520.1"/>
    </source>
</evidence>
<keyword evidence="3" id="KW-1185">Reference proteome</keyword>
<dbReference type="AlphaFoldDB" id="A0A6F8XL30"/>
<dbReference type="PANTHER" id="PTHR21310:SF15">
    <property type="entry name" value="AMINOGLYCOSIDE PHOSPHOTRANSFERASE DOMAIN-CONTAINING PROTEIN"/>
    <property type="match status" value="1"/>
</dbReference>
<dbReference type="SUPFAM" id="SSF56112">
    <property type="entry name" value="Protein kinase-like (PK-like)"/>
    <property type="match status" value="1"/>
</dbReference>
<dbReference type="Pfam" id="PF01636">
    <property type="entry name" value="APH"/>
    <property type="match status" value="1"/>
</dbReference>
<dbReference type="PANTHER" id="PTHR21310">
    <property type="entry name" value="AMINOGLYCOSIDE PHOSPHOTRANSFERASE-RELATED-RELATED"/>
    <property type="match status" value="1"/>
</dbReference>
<dbReference type="InterPro" id="IPR002575">
    <property type="entry name" value="Aminoglycoside_PTrfase"/>
</dbReference>
<dbReference type="InterPro" id="IPR011009">
    <property type="entry name" value="Kinase-like_dom_sf"/>
</dbReference>
<sequence>MEFRPIERPPHTFQQSVTAEQIQAICGRVFGTDVRVASATELGGGMYNSTYRVALAGQERPVVLRVAPEPGRQFRSERELMRNEYASLPWLAPLAPLMPRVIAADWSQKVIGRDYMVQSLLDGVPAAKRLGDYPRSTWPGFFRQMGVIARQVHAVCGPHFGPVAGPVYDRWSAAVTASLENIADDLDSVGLDASDLRKVATVASHHHAALDEITEPRMLPGDLWTVNVMLANRATEPTIVGVFDMDRTWWGDPAADWTIRMATAKPGTERDAFWETYGSLDHSPASVLRSGIYEARHIGGIRLERHRLGNVDGVRGTYDDMATVLTALT</sequence>
<dbReference type="EMBL" id="AP022870">
    <property type="protein sequence ID" value="BCB74520.1"/>
    <property type="molecule type" value="Genomic_DNA"/>
</dbReference>
<dbReference type="Proteomes" id="UP000502508">
    <property type="component" value="Chromosome"/>
</dbReference>
<dbReference type="InterPro" id="IPR051678">
    <property type="entry name" value="AGP_Transferase"/>
</dbReference>
<dbReference type="Gene3D" id="3.90.1200.10">
    <property type="match status" value="1"/>
</dbReference>
<name>A0A6F8XL30_9ACTN</name>
<feature type="domain" description="Aminoglycoside phosphotransferase" evidence="1">
    <location>
        <begin position="39"/>
        <end position="280"/>
    </location>
</feature>
<protein>
    <recommendedName>
        <fullName evidence="1">Aminoglycoside phosphotransferase domain-containing protein</fullName>
    </recommendedName>
</protein>
<reference evidence="2 3" key="1">
    <citation type="submission" date="2020-03" db="EMBL/GenBank/DDBJ databases">
        <title>Whole genome shotgun sequence of Phytohabitans flavus NBRC 107702.</title>
        <authorList>
            <person name="Komaki H."/>
            <person name="Tamura T."/>
        </authorList>
    </citation>
    <scope>NUCLEOTIDE SEQUENCE [LARGE SCALE GENOMIC DNA]</scope>
    <source>
        <strain evidence="2 3">NBRC 107702</strain>
    </source>
</reference>
<proteinExistence type="predicted"/>
<dbReference type="KEGG" id="pfla:Pflav_009300"/>
<gene>
    <name evidence="2" type="ORF">Pflav_009300</name>
</gene>
<reference evidence="2 3" key="2">
    <citation type="submission" date="2020-03" db="EMBL/GenBank/DDBJ databases">
        <authorList>
            <person name="Ichikawa N."/>
            <person name="Kimura A."/>
            <person name="Kitahashi Y."/>
            <person name="Uohara A."/>
        </authorList>
    </citation>
    <scope>NUCLEOTIDE SEQUENCE [LARGE SCALE GENOMIC DNA]</scope>
    <source>
        <strain evidence="2 3">NBRC 107702</strain>
    </source>
</reference>